<dbReference type="Pfam" id="PF04185">
    <property type="entry name" value="Phosphoesterase"/>
    <property type="match status" value="1"/>
</dbReference>
<dbReference type="NCBIfam" id="TIGR01409">
    <property type="entry name" value="TAT_signal_seq"/>
    <property type="match status" value="1"/>
</dbReference>
<keyword evidence="3" id="KW-0378">Hydrolase</keyword>
<dbReference type="InterPro" id="IPR006311">
    <property type="entry name" value="TAT_signal"/>
</dbReference>
<organism evidence="5">
    <name type="scientific">Acidithiobacillus sulfuriphilus</name>
    <dbReference type="NCBI Taxonomy" id="1867749"/>
    <lineage>
        <taxon>Bacteria</taxon>
        <taxon>Pseudomonadati</taxon>
        <taxon>Pseudomonadota</taxon>
        <taxon>Acidithiobacillia</taxon>
        <taxon>Acidithiobacillales</taxon>
        <taxon>Acidithiobacillaceae</taxon>
        <taxon>Acidithiobacillus</taxon>
    </lineage>
</organism>
<dbReference type="InterPro" id="IPR007312">
    <property type="entry name" value="Phosphoesterase"/>
</dbReference>
<proteinExistence type="inferred from homology"/>
<comment type="caution">
    <text evidence="5">The sequence shown here is derived from an EMBL/GenBank/DDBJ whole genome shotgun (WGS) entry which is preliminary data.</text>
</comment>
<evidence type="ECO:0000256" key="3">
    <source>
        <dbReference type="ARBA" id="ARBA00022801"/>
    </source>
</evidence>
<feature type="signal peptide" evidence="4">
    <location>
        <begin position="1"/>
        <end position="32"/>
    </location>
</feature>
<dbReference type="InterPro" id="IPR017850">
    <property type="entry name" value="Alkaline_phosphatase_core_sf"/>
</dbReference>
<accession>A0A3M8RFI5</accession>
<dbReference type="GO" id="GO:0034480">
    <property type="term" value="F:phosphatidylcholine phospholipase C activity"/>
    <property type="evidence" value="ECO:0007669"/>
    <property type="project" value="UniProtKB-EC"/>
</dbReference>
<reference evidence="5" key="1">
    <citation type="submission" date="2018-10" db="EMBL/GenBank/DDBJ databases">
        <title>Acidithiobacillus sulfuriphilus sp. nov.: an extremely acidophilic sulfur-oxidizing chemolithotroph isolated from a neutral pH environment.</title>
        <authorList>
            <person name="Falagan C."/>
            <person name="Moya-Beltran A."/>
            <person name="Quatrini R."/>
            <person name="Johnson D.B."/>
        </authorList>
    </citation>
    <scope>NUCLEOTIDE SEQUENCE [LARGE SCALE GENOMIC DNA]</scope>
    <source>
        <strain evidence="5">CJ-2</strain>
    </source>
</reference>
<dbReference type="EMBL" id="RIZI01000142">
    <property type="protein sequence ID" value="RNF66004.1"/>
    <property type="molecule type" value="Genomic_DNA"/>
</dbReference>
<dbReference type="PANTHER" id="PTHR31956:SF1">
    <property type="entry name" value="NON-SPECIFIC PHOSPHOLIPASE C1"/>
    <property type="match status" value="1"/>
</dbReference>
<dbReference type="OrthoDB" id="9770871at2"/>
<evidence type="ECO:0000256" key="4">
    <source>
        <dbReference type="SAM" id="SignalP"/>
    </source>
</evidence>
<dbReference type="InterPro" id="IPR019546">
    <property type="entry name" value="TAT_signal_bac_arc"/>
</dbReference>
<sequence length="517" mass="57840">MFQQNRRQFLKTMGLGSAALATAPHLAGLAQAADAVDLAGLRAHIDHIVIIYQENRSFDHYFGTYQHPQGTMVANLLNQDGKVDPRFLGQQKNPAGIPYTYLPVPEDIPGFNGALLDNFPFHLAPYIPATHNVPWDPEHHFFRMYAQMDGGKMDRFVALAMSKHHKPFNKLSQHDIDAVRMTFEESRPSGAVLGFYERSDIPDYHRLADEYVLFDHFFQAMSGGSTGNALYLAAARSAVWHQAPQRLMGSLTPPIFDLPYDHNGILINDLPPLLGPTEANPDKLKIAPPPEQQSYANIGDRLDAAGASWAWYNENWNAVKPWAMKRADGPGDGSAVIDTGYLYVPHHNPFQYYPSWFNNVRAGHVRDESDFYEDVKNGKLPAVSFLKATGAHDEHPEDSAPQWGMHWVMGLLKTLAQSPSWEKTAVFITYDEGGGFWDHLPAPQPDQFGCGTRIPALLVSPWARAGYVDHRSGDTTSLLALIERRFGLSPLDTRDRNAYPLTDAFDFQQKPRGAFFA</sequence>
<name>A0A3M8RFI5_9PROT</name>
<comment type="similarity">
    <text evidence="1">Belongs to the bacterial phospholipase C family.</text>
</comment>
<dbReference type="RefSeq" id="WP_123102737.1">
    <property type="nucleotide sequence ID" value="NZ_CP127527.1"/>
</dbReference>
<dbReference type="SUPFAM" id="SSF53649">
    <property type="entry name" value="Alkaline phosphatase-like"/>
    <property type="match status" value="1"/>
</dbReference>
<dbReference type="PANTHER" id="PTHR31956">
    <property type="entry name" value="NON-SPECIFIC PHOSPHOLIPASE C4-RELATED"/>
    <property type="match status" value="1"/>
</dbReference>
<dbReference type="EC" id="3.1.4.3" evidence="2"/>
<evidence type="ECO:0000256" key="1">
    <source>
        <dbReference type="ARBA" id="ARBA00009717"/>
    </source>
</evidence>
<protein>
    <recommendedName>
        <fullName evidence="2">phospholipase C</fullName>
        <ecNumber evidence="2">3.1.4.3</ecNumber>
    </recommendedName>
</protein>
<dbReference type="Gene3D" id="3.40.720.10">
    <property type="entry name" value="Alkaline Phosphatase, subunit A"/>
    <property type="match status" value="2"/>
</dbReference>
<feature type="chain" id="PRO_5018121807" description="phospholipase C" evidence="4">
    <location>
        <begin position="33"/>
        <end position="517"/>
    </location>
</feature>
<keyword evidence="4" id="KW-0732">Signal</keyword>
<dbReference type="CDD" id="cd16013">
    <property type="entry name" value="AcpA"/>
    <property type="match status" value="1"/>
</dbReference>
<evidence type="ECO:0000256" key="2">
    <source>
        <dbReference type="ARBA" id="ARBA00012018"/>
    </source>
</evidence>
<gene>
    <name evidence="5" type="ORF">EC580_04870</name>
</gene>
<dbReference type="PROSITE" id="PS51318">
    <property type="entry name" value="TAT"/>
    <property type="match status" value="1"/>
</dbReference>
<dbReference type="AlphaFoldDB" id="A0A3M8RFI5"/>
<evidence type="ECO:0000313" key="5">
    <source>
        <dbReference type="EMBL" id="RNF66004.1"/>
    </source>
</evidence>